<dbReference type="EMBL" id="QJSU01000003">
    <property type="protein sequence ID" value="PYE39579.1"/>
    <property type="molecule type" value="Genomic_DNA"/>
</dbReference>
<accession>A0A2V4UKZ5</accession>
<name>A0A2V4UKZ5_9GAMM</name>
<keyword evidence="2" id="KW-1185">Reference proteome</keyword>
<dbReference type="OrthoDB" id="6658588at2"/>
<organism evidence="1 2">
    <name type="scientific">Psychrobacter fozii</name>
    <dbReference type="NCBI Taxonomy" id="198480"/>
    <lineage>
        <taxon>Bacteria</taxon>
        <taxon>Pseudomonadati</taxon>
        <taxon>Pseudomonadota</taxon>
        <taxon>Gammaproteobacteria</taxon>
        <taxon>Moraxellales</taxon>
        <taxon>Moraxellaceae</taxon>
        <taxon>Psychrobacter</taxon>
    </lineage>
</organism>
<reference evidence="1 2" key="1">
    <citation type="submission" date="2018-06" db="EMBL/GenBank/DDBJ databases">
        <title>Genomic Encyclopedia of Type Strains, Phase III (KMG-III): the genomes of soil and plant-associated and newly described type strains.</title>
        <authorList>
            <person name="Whitman W."/>
        </authorList>
    </citation>
    <scope>NUCLEOTIDE SEQUENCE [LARGE SCALE GENOMIC DNA]</scope>
    <source>
        <strain evidence="1 2">CECT 5889</strain>
    </source>
</reference>
<comment type="caution">
    <text evidence="1">The sequence shown here is derived from an EMBL/GenBank/DDBJ whole genome shotgun (WGS) entry which is preliminary data.</text>
</comment>
<gene>
    <name evidence="1" type="ORF">DFP82_10320</name>
</gene>
<evidence type="ECO:0000313" key="2">
    <source>
        <dbReference type="Proteomes" id="UP000247746"/>
    </source>
</evidence>
<sequence>MKIIDYDKLHATFKPSGYVSNDANNIGNYLICELCIQSGSGLARFLNVDSCFDNHMAMRVWVQKRLDTNPDYVPDEMRGQLESTLYELLPHTGYGY</sequence>
<protein>
    <submittedName>
        <fullName evidence="1">Uncharacterized protein</fullName>
    </submittedName>
</protein>
<dbReference type="Proteomes" id="UP000247746">
    <property type="component" value="Unassembled WGS sequence"/>
</dbReference>
<evidence type="ECO:0000313" key="1">
    <source>
        <dbReference type="EMBL" id="PYE39579.1"/>
    </source>
</evidence>
<dbReference type="RefSeq" id="WP_110922583.1">
    <property type="nucleotide sequence ID" value="NZ_QJSU01000003.1"/>
</dbReference>
<dbReference type="AlphaFoldDB" id="A0A2V4UKZ5"/>
<proteinExistence type="predicted"/>